<dbReference type="InterPro" id="IPR036852">
    <property type="entry name" value="Peptidase_S8/S53_dom_sf"/>
</dbReference>
<dbReference type="PROSITE" id="PS51892">
    <property type="entry name" value="SUBTILASE"/>
    <property type="match status" value="1"/>
</dbReference>
<name>A9WKQ1_RENSM</name>
<evidence type="ECO:0000313" key="6">
    <source>
        <dbReference type="EMBL" id="ABY21860.1"/>
    </source>
</evidence>
<accession>A9WKQ1</accession>
<protein>
    <submittedName>
        <fullName evidence="6">Subtilisin-like protease</fullName>
        <ecNumber evidence="6">3.4.21.-</ecNumber>
    </submittedName>
</protein>
<dbReference type="GO" id="GO:0006508">
    <property type="term" value="P:proteolysis"/>
    <property type="evidence" value="ECO:0007669"/>
    <property type="project" value="UniProtKB-KW"/>
</dbReference>
<comment type="caution">
    <text evidence="4">Lacks conserved residue(s) required for the propagation of feature annotation.</text>
</comment>
<dbReference type="Pfam" id="PF00082">
    <property type="entry name" value="Peptidase_S8"/>
    <property type="match status" value="1"/>
</dbReference>
<dbReference type="AlphaFoldDB" id="A9WKQ1"/>
<dbReference type="GO" id="GO:0004252">
    <property type="term" value="F:serine-type endopeptidase activity"/>
    <property type="evidence" value="ECO:0007669"/>
    <property type="project" value="InterPro"/>
</dbReference>
<evidence type="ECO:0000259" key="5">
    <source>
        <dbReference type="Pfam" id="PF00082"/>
    </source>
</evidence>
<sequence>MFRLRSNQDFVAGFGNAITLNAGVSSAKDVIAVAAAKWSTPTVPESFSSRGPVTQYFNQNGVALANAEVRNKPEVMAPDGVATTVQGFAAFYGTSAAAPAVAGAVAMAVSAYPAATPAKIREWIASGNATTSAADGYGPTRVGTGLIQADLLVGLAKAQADTDAAAAAQSNNE</sequence>
<evidence type="ECO:0000256" key="4">
    <source>
        <dbReference type="PROSITE-ProRule" id="PRU01240"/>
    </source>
</evidence>
<dbReference type="InterPro" id="IPR023828">
    <property type="entry name" value="Peptidase_S8_Ser-AS"/>
</dbReference>
<dbReference type="eggNOG" id="COG1361">
    <property type="taxonomic scope" value="Bacteria"/>
</dbReference>
<dbReference type="HOGENOM" id="CLU_1546372_0_0_11"/>
<keyword evidence="1 6" id="KW-0645">Protease</keyword>
<keyword evidence="3" id="KW-0720">Serine protease</keyword>
<proteinExistence type="inferred from homology"/>
<dbReference type="EC" id="3.4.21.-" evidence="6"/>
<dbReference type="Gene3D" id="3.40.50.200">
    <property type="entry name" value="Peptidase S8/S53 domain"/>
    <property type="match status" value="1"/>
</dbReference>
<evidence type="ECO:0000256" key="1">
    <source>
        <dbReference type="ARBA" id="ARBA00022670"/>
    </source>
</evidence>
<evidence type="ECO:0000256" key="2">
    <source>
        <dbReference type="ARBA" id="ARBA00022801"/>
    </source>
</evidence>
<dbReference type="SMR" id="A9WKQ1"/>
<dbReference type="Proteomes" id="UP000002007">
    <property type="component" value="Chromosome"/>
</dbReference>
<dbReference type="RefSeq" id="WP_012243568.1">
    <property type="nucleotide sequence ID" value="NC_010168.1"/>
</dbReference>
<dbReference type="SUPFAM" id="SSF52743">
    <property type="entry name" value="Subtilisin-like"/>
    <property type="match status" value="1"/>
</dbReference>
<comment type="similarity">
    <text evidence="4">Belongs to the peptidase S8 family.</text>
</comment>
<evidence type="ECO:0000313" key="7">
    <source>
        <dbReference type="Proteomes" id="UP000002007"/>
    </source>
</evidence>
<keyword evidence="2 6" id="KW-0378">Hydrolase</keyword>
<dbReference type="PROSITE" id="PS00138">
    <property type="entry name" value="SUBTILASE_SER"/>
    <property type="match status" value="1"/>
</dbReference>
<dbReference type="KEGG" id="rsa:RSal33209_0104"/>
<keyword evidence="7" id="KW-1185">Reference proteome</keyword>
<dbReference type="EMBL" id="CP000910">
    <property type="protein sequence ID" value="ABY21860.1"/>
    <property type="molecule type" value="Genomic_DNA"/>
</dbReference>
<dbReference type="STRING" id="288705.RSal33209_0104"/>
<dbReference type="InterPro" id="IPR000209">
    <property type="entry name" value="Peptidase_S8/S53_dom"/>
</dbReference>
<gene>
    <name evidence="6" type="ordered locus">RSal33209_0104</name>
</gene>
<evidence type="ECO:0000256" key="3">
    <source>
        <dbReference type="ARBA" id="ARBA00022825"/>
    </source>
</evidence>
<reference evidence="7" key="1">
    <citation type="journal article" date="2008" name="J. Bacteriol.">
        <title>Genome sequence of the fish pathogen Renibacterium salmoninarum suggests reductive evolution away from an environmental Arthrobacter ancestor.</title>
        <authorList>
            <person name="Wiens G.D."/>
            <person name="Rockey D.D."/>
            <person name="Wu Z."/>
            <person name="Chang J."/>
            <person name="Levy R."/>
            <person name="Crane S."/>
            <person name="Chen D.S."/>
            <person name="Capri G.R."/>
            <person name="Burnett J.R."/>
            <person name="Sudheesh P.S."/>
            <person name="Schipma M.J."/>
            <person name="Burd H."/>
            <person name="Bhattacharyya A."/>
            <person name="Rhodes L.D."/>
            <person name="Kaul R."/>
            <person name="Strom M.S."/>
        </authorList>
    </citation>
    <scope>NUCLEOTIDE SEQUENCE [LARGE SCALE GENOMIC DNA]</scope>
    <source>
        <strain evidence="7">ATCC 33209 / DSM 20767 / JCM 11484 / NBRC 15589 / NCIMB 2235</strain>
    </source>
</reference>
<organism evidence="6 7">
    <name type="scientific">Renibacterium salmoninarum (strain ATCC 33209 / DSM 20767 / JCM 11484 / NBRC 15589 / NCIMB 2235)</name>
    <dbReference type="NCBI Taxonomy" id="288705"/>
    <lineage>
        <taxon>Bacteria</taxon>
        <taxon>Bacillati</taxon>
        <taxon>Actinomycetota</taxon>
        <taxon>Actinomycetes</taxon>
        <taxon>Micrococcales</taxon>
        <taxon>Micrococcaceae</taxon>
        <taxon>Renibacterium</taxon>
    </lineage>
</organism>
<feature type="domain" description="Peptidase S8/S53" evidence="5">
    <location>
        <begin position="25"/>
        <end position="128"/>
    </location>
</feature>